<proteinExistence type="predicted"/>
<dbReference type="RefSeq" id="XP_016435434.1">
    <property type="nucleotide sequence ID" value="XM_016579948.1"/>
</dbReference>
<keyword evidence="2" id="KW-1185">Reference proteome</keyword>
<keyword evidence="1" id="KW-0175">Coiled coil</keyword>
<accession>A0A1S3X685</accession>
<dbReference type="PANTHER" id="PTHR33710:SF35">
    <property type="entry name" value="RNA-DIRECTED DNA POLYMERASE (REVERSE TRANSCRIPTASE)_ RIBONUCLEASE H"/>
    <property type="match status" value="1"/>
</dbReference>
<dbReference type="Proteomes" id="UP000790787">
    <property type="component" value="Chromosome 17"/>
</dbReference>
<evidence type="ECO:0000313" key="2">
    <source>
        <dbReference type="Proteomes" id="UP000790787"/>
    </source>
</evidence>
<reference evidence="3" key="2">
    <citation type="submission" date="2025-08" db="UniProtKB">
        <authorList>
            <consortium name="RefSeq"/>
        </authorList>
    </citation>
    <scope>IDENTIFICATION</scope>
    <source>
        <tissue evidence="3">Leaf</tissue>
    </source>
</reference>
<reference evidence="2" key="1">
    <citation type="journal article" date="2014" name="Nat. Commun.">
        <title>The tobacco genome sequence and its comparison with those of tomato and potato.</title>
        <authorList>
            <person name="Sierro N."/>
            <person name="Battey J.N."/>
            <person name="Ouadi S."/>
            <person name="Bakaher N."/>
            <person name="Bovet L."/>
            <person name="Willig A."/>
            <person name="Goepfert S."/>
            <person name="Peitsch M.C."/>
            <person name="Ivanov N.V."/>
        </authorList>
    </citation>
    <scope>NUCLEOTIDE SEQUENCE [LARGE SCALE GENOMIC DNA]</scope>
</reference>
<protein>
    <submittedName>
        <fullName evidence="3">Uncharacterized protein LOC107761696</fullName>
    </submittedName>
</protein>
<dbReference type="PaxDb" id="4097-A0A1S3X685"/>
<organism evidence="2 3">
    <name type="scientific">Nicotiana tabacum</name>
    <name type="common">Common tobacco</name>
    <dbReference type="NCBI Taxonomy" id="4097"/>
    <lineage>
        <taxon>Eukaryota</taxon>
        <taxon>Viridiplantae</taxon>
        <taxon>Streptophyta</taxon>
        <taxon>Embryophyta</taxon>
        <taxon>Tracheophyta</taxon>
        <taxon>Spermatophyta</taxon>
        <taxon>Magnoliopsida</taxon>
        <taxon>eudicotyledons</taxon>
        <taxon>Gunneridae</taxon>
        <taxon>Pentapetalae</taxon>
        <taxon>asterids</taxon>
        <taxon>lamiids</taxon>
        <taxon>Solanales</taxon>
        <taxon>Solanaceae</taxon>
        <taxon>Nicotianoideae</taxon>
        <taxon>Nicotianeae</taxon>
        <taxon>Nicotiana</taxon>
    </lineage>
</organism>
<sequence>MGFANAYSNSNCQILIFWDEAVDCRVVEESEQKVTCSFNWMGTNILITFVYVKCIADFRKDLWENVKNISDRYSLSQYIAGDFDCIVDPVEKQGGSPHRMSKSLSFLQCIMDCDLIDPGYSGSTFTWCNGWQVDKRVWKRLDRILVNMSEPVERAWNVEVQGSPMWRFHLKLKNTCKKLSEWSRSSIGNIFEKVIKMEEKVRELEEKIINDNTDMNRGELNHANSLLIRAYKKEESFWKQKSGVKWFVQGEVNSRFFHSIIKGRKKRLSLKKIRGNDGNWIEGEEEIAKESVFYFQK</sequence>
<dbReference type="GeneID" id="107761696"/>
<dbReference type="AlphaFoldDB" id="A0A1S3X685"/>
<gene>
    <name evidence="3" type="primary">LOC107761696</name>
</gene>
<dbReference type="SUPFAM" id="SSF56219">
    <property type="entry name" value="DNase I-like"/>
    <property type="match status" value="1"/>
</dbReference>
<dbReference type="PANTHER" id="PTHR33710">
    <property type="entry name" value="BNAC02G09200D PROTEIN"/>
    <property type="match status" value="1"/>
</dbReference>
<dbReference type="OMA" id="NDERYWE"/>
<evidence type="ECO:0000256" key="1">
    <source>
        <dbReference type="SAM" id="Coils"/>
    </source>
</evidence>
<dbReference type="InterPro" id="IPR036691">
    <property type="entry name" value="Endo/exonu/phosph_ase_sf"/>
</dbReference>
<evidence type="ECO:0000313" key="3">
    <source>
        <dbReference type="RefSeq" id="XP_016435434.1"/>
    </source>
</evidence>
<name>A0A1S3X685_TOBAC</name>
<dbReference type="OrthoDB" id="1296323at2759"/>
<feature type="coiled-coil region" evidence="1">
    <location>
        <begin position="187"/>
        <end position="214"/>
    </location>
</feature>
<dbReference type="KEGG" id="nta:107761696"/>
<dbReference type="Gene3D" id="3.60.10.10">
    <property type="entry name" value="Endonuclease/exonuclease/phosphatase"/>
    <property type="match status" value="1"/>
</dbReference>